<feature type="transmembrane region" description="Helical" evidence="1">
    <location>
        <begin position="6"/>
        <end position="21"/>
    </location>
</feature>
<dbReference type="Proteomes" id="UP001056635">
    <property type="component" value="Chromosome"/>
</dbReference>
<name>A0ABY4R4A3_9GAMM</name>
<evidence type="ECO:0000313" key="3">
    <source>
        <dbReference type="Proteomes" id="UP001056635"/>
    </source>
</evidence>
<feature type="transmembrane region" description="Helical" evidence="1">
    <location>
        <begin position="84"/>
        <end position="103"/>
    </location>
</feature>
<keyword evidence="1" id="KW-0812">Transmembrane</keyword>
<proteinExistence type="predicted"/>
<evidence type="ECO:0000313" key="2">
    <source>
        <dbReference type="EMBL" id="UQY42858.1"/>
    </source>
</evidence>
<protein>
    <submittedName>
        <fullName evidence="2">EpsG family protein</fullName>
    </submittedName>
</protein>
<feature type="transmembrane region" description="Helical" evidence="1">
    <location>
        <begin position="28"/>
        <end position="46"/>
    </location>
</feature>
<feature type="transmembrane region" description="Helical" evidence="1">
    <location>
        <begin position="187"/>
        <end position="210"/>
    </location>
</feature>
<sequence>MGIYYIYAGMLLFFANLDVLADRKKNILIVIVSIIIFLFIGLRYELGVDWLFYRDFYNGGAITLTIEPGYQITSFFFKLINLNFWLFSLLITVFTLITLSYTIRKCSPYPAFVISVYSIISFGFNVEALRQIVAVSLFYLALNFYLREKQRLYYIFCLIGSLFHVSALLLLLFPLITKKKMLKVGRISLVAGLLLGIVGIYPLGQIFKAVSLIYSNPYLNKLIWYSSGDSVGSILTFNLIFKIVMYCYFLNRKKSIVRLFIKRGISVSYLLVFEAAFLLMLNVDVFLGQFGTISSRLDEYFIPAMLIVVSYIIASYNKRQNRALLSCLFSLYVFISFQRFTNNEYFMAQFVPYSNIIVEILHGSPYNLERENAVKLHWQLRK</sequence>
<accession>A0ABY4R4A3</accession>
<dbReference type="RefSeq" id="WP_249891511.1">
    <property type="nucleotide sequence ID" value="NZ_CP082904.1"/>
</dbReference>
<dbReference type="EMBL" id="CP082904">
    <property type="protein sequence ID" value="UQY42858.1"/>
    <property type="molecule type" value="Genomic_DNA"/>
</dbReference>
<dbReference type="Pfam" id="PF14897">
    <property type="entry name" value="EpsG"/>
    <property type="match status" value="1"/>
</dbReference>
<feature type="transmembrane region" description="Helical" evidence="1">
    <location>
        <begin position="300"/>
        <end position="316"/>
    </location>
</feature>
<feature type="transmembrane region" description="Helical" evidence="1">
    <location>
        <begin position="115"/>
        <end position="140"/>
    </location>
</feature>
<keyword evidence="1" id="KW-0472">Membrane</keyword>
<dbReference type="InterPro" id="IPR049458">
    <property type="entry name" value="EpsG-like"/>
</dbReference>
<reference evidence="2" key="1">
    <citation type="submission" date="2021-09" db="EMBL/GenBank/DDBJ databases">
        <title>First case of bloodstream infection caused by Mixta hanseatica sp. nov., a member of the Erwiniaceae family.</title>
        <authorList>
            <person name="Both A."/>
            <person name="Huang J."/>
            <person name="Wenzel P."/>
            <person name="Aepfelbacher M."/>
            <person name="Rohde H."/>
            <person name="Christner M."/>
            <person name="Hentschke M."/>
        </authorList>
    </citation>
    <scope>NUCLEOTIDE SEQUENCE</scope>
    <source>
        <strain evidence="2">X22927</strain>
    </source>
</reference>
<feature type="transmembrane region" description="Helical" evidence="1">
    <location>
        <begin position="152"/>
        <end position="175"/>
    </location>
</feature>
<gene>
    <name evidence="2" type="ORF">K6958_13140</name>
</gene>
<feature type="transmembrane region" description="Helical" evidence="1">
    <location>
        <begin position="269"/>
        <end position="288"/>
    </location>
</feature>
<keyword evidence="1" id="KW-1133">Transmembrane helix</keyword>
<organism evidence="2 3">
    <name type="scientific">Mixta hanseatica</name>
    <dbReference type="NCBI Taxonomy" id="2872648"/>
    <lineage>
        <taxon>Bacteria</taxon>
        <taxon>Pseudomonadati</taxon>
        <taxon>Pseudomonadota</taxon>
        <taxon>Gammaproteobacteria</taxon>
        <taxon>Enterobacterales</taxon>
        <taxon>Erwiniaceae</taxon>
        <taxon>Mixta</taxon>
    </lineage>
</organism>
<feature type="transmembrane region" description="Helical" evidence="1">
    <location>
        <begin position="230"/>
        <end position="249"/>
    </location>
</feature>
<evidence type="ECO:0000256" key="1">
    <source>
        <dbReference type="SAM" id="Phobius"/>
    </source>
</evidence>
<keyword evidence="3" id="KW-1185">Reference proteome</keyword>
<feature type="transmembrane region" description="Helical" evidence="1">
    <location>
        <begin position="323"/>
        <end position="340"/>
    </location>
</feature>